<proteinExistence type="predicted"/>
<keyword evidence="1" id="KW-0472">Membrane</keyword>
<accession>A0A1Y2SSG6</accession>
<comment type="caution">
    <text evidence="2">The sequence shown here is derived from an EMBL/GenBank/DDBJ whole genome shotgun (WGS) entry which is preliminary data.</text>
</comment>
<reference evidence="2 3" key="1">
    <citation type="submission" date="2017-01" db="EMBL/GenBank/DDBJ databases">
        <title>Deconstructing symbiosis and pathogenesis requirements using a combined genomic-metabolomic approach.</title>
        <authorList>
            <person name="Tobias N.J."/>
            <person name="Wolff H."/>
            <person name="Djahanschiri B."/>
            <person name="Ebersberger I."/>
            <person name="Bode H.B."/>
        </authorList>
    </citation>
    <scope>NUCLEOTIDE SEQUENCE [LARGE SCALE GENOMIC DNA]</scope>
    <source>
        <strain evidence="2 3">DSM 4764</strain>
    </source>
</reference>
<keyword evidence="1" id="KW-0812">Transmembrane</keyword>
<feature type="transmembrane region" description="Helical" evidence="1">
    <location>
        <begin position="12"/>
        <end position="30"/>
    </location>
</feature>
<dbReference type="AlphaFoldDB" id="A0A1Y2SSG6"/>
<evidence type="ECO:0000313" key="2">
    <source>
        <dbReference type="EMBL" id="OTA20811.1"/>
    </source>
</evidence>
<name>A0A1Y2SSG6_9GAMM</name>
<sequence>MDLLWQDSKRFIDNLFLTGIVFLIGVIYWVEVRIKSHYVV</sequence>
<organism evidence="2 3">
    <name type="scientific">Xenorhabdus beddingii</name>
    <dbReference type="NCBI Taxonomy" id="40578"/>
    <lineage>
        <taxon>Bacteria</taxon>
        <taxon>Pseudomonadati</taxon>
        <taxon>Pseudomonadota</taxon>
        <taxon>Gammaproteobacteria</taxon>
        <taxon>Enterobacterales</taxon>
        <taxon>Morganellaceae</taxon>
        <taxon>Xenorhabdus</taxon>
    </lineage>
</organism>
<dbReference type="EMBL" id="MUBK01000006">
    <property type="protein sequence ID" value="OTA20811.1"/>
    <property type="molecule type" value="Genomic_DNA"/>
</dbReference>
<gene>
    <name evidence="2" type="ORF">Xbed_01064</name>
</gene>
<protein>
    <submittedName>
        <fullName evidence="2">Uncharacterized protein</fullName>
    </submittedName>
</protein>
<keyword evidence="1" id="KW-1133">Transmembrane helix</keyword>
<dbReference type="Proteomes" id="UP000194204">
    <property type="component" value="Unassembled WGS sequence"/>
</dbReference>
<evidence type="ECO:0000313" key="3">
    <source>
        <dbReference type="Proteomes" id="UP000194204"/>
    </source>
</evidence>
<evidence type="ECO:0000256" key="1">
    <source>
        <dbReference type="SAM" id="Phobius"/>
    </source>
</evidence>
<keyword evidence="3" id="KW-1185">Reference proteome</keyword>